<organism evidence="1 2">
    <name type="scientific">Heliorestis convoluta</name>
    <dbReference type="NCBI Taxonomy" id="356322"/>
    <lineage>
        <taxon>Bacteria</taxon>
        <taxon>Bacillati</taxon>
        <taxon>Bacillota</taxon>
        <taxon>Clostridia</taxon>
        <taxon>Eubacteriales</taxon>
        <taxon>Heliobacteriaceae</taxon>
        <taxon>Heliorestis</taxon>
    </lineage>
</organism>
<evidence type="ECO:0000313" key="2">
    <source>
        <dbReference type="Proteomes" id="UP000366051"/>
    </source>
</evidence>
<dbReference type="Proteomes" id="UP000366051">
    <property type="component" value="Chromosome"/>
</dbReference>
<dbReference type="EMBL" id="CP045875">
    <property type="protein sequence ID" value="QGG46800.1"/>
    <property type="molecule type" value="Genomic_DNA"/>
</dbReference>
<name>A0A5Q2N399_9FIRM</name>
<sequence length="38" mass="4738">MAGLSYFKKKQEKLYHRYYHRKVTVKNHQKLKETVEIN</sequence>
<protein>
    <submittedName>
        <fullName evidence="1">Uncharacterized protein</fullName>
    </submittedName>
</protein>
<gene>
    <name evidence="1" type="ORF">FTV88_0621</name>
</gene>
<evidence type="ECO:0000313" key="1">
    <source>
        <dbReference type="EMBL" id="QGG46800.1"/>
    </source>
</evidence>
<dbReference type="KEGG" id="hcv:FTV88_0621"/>
<keyword evidence="2" id="KW-1185">Reference proteome</keyword>
<accession>A0A5Q2N399</accession>
<dbReference type="AlphaFoldDB" id="A0A5Q2N399"/>
<reference evidence="2" key="1">
    <citation type="submission" date="2019-11" db="EMBL/GenBank/DDBJ databases">
        <title>Genome sequence of Heliorestis convoluta strain HH, an alkaliphilic and minimalistic phototrophic bacterium from a soda lake in Egypt.</title>
        <authorList>
            <person name="Dewey E.D."/>
            <person name="Stokes L.M."/>
            <person name="Burchell B.M."/>
            <person name="Shaffer K.N."/>
            <person name="Huntington A.M."/>
            <person name="Baker J.M."/>
            <person name="Nadendla S."/>
            <person name="Giglio M.G."/>
            <person name="Touchman J.W."/>
            <person name="Blankenship R.E."/>
            <person name="Madigan M.T."/>
            <person name="Sattley W.M."/>
        </authorList>
    </citation>
    <scope>NUCLEOTIDE SEQUENCE [LARGE SCALE GENOMIC DNA]</scope>
    <source>
        <strain evidence="2">HH</strain>
    </source>
</reference>
<proteinExistence type="predicted"/>